<evidence type="ECO:0000313" key="2">
    <source>
        <dbReference type="Proteomes" id="UP000708208"/>
    </source>
</evidence>
<proteinExistence type="predicted"/>
<dbReference type="EMBL" id="CAJVCH010136865">
    <property type="protein sequence ID" value="CAG7726543.1"/>
    <property type="molecule type" value="Genomic_DNA"/>
</dbReference>
<feature type="non-terminal residue" evidence="1">
    <location>
        <position position="1"/>
    </location>
</feature>
<keyword evidence="2" id="KW-1185">Reference proteome</keyword>
<sequence>DPLDIGVSTKGLECCWMGGISGDGILIIKIIFKTDPIDIEQL</sequence>
<accession>A0A8J2NUD0</accession>
<name>A0A8J2NUD0_9HEXA</name>
<evidence type="ECO:0000313" key="1">
    <source>
        <dbReference type="EMBL" id="CAG7726543.1"/>
    </source>
</evidence>
<protein>
    <submittedName>
        <fullName evidence="1">Uncharacterized protein</fullName>
    </submittedName>
</protein>
<organism evidence="1 2">
    <name type="scientific">Allacma fusca</name>
    <dbReference type="NCBI Taxonomy" id="39272"/>
    <lineage>
        <taxon>Eukaryota</taxon>
        <taxon>Metazoa</taxon>
        <taxon>Ecdysozoa</taxon>
        <taxon>Arthropoda</taxon>
        <taxon>Hexapoda</taxon>
        <taxon>Collembola</taxon>
        <taxon>Symphypleona</taxon>
        <taxon>Sminthuridae</taxon>
        <taxon>Allacma</taxon>
    </lineage>
</organism>
<gene>
    <name evidence="1" type="ORF">AFUS01_LOCUS15452</name>
</gene>
<dbReference type="Proteomes" id="UP000708208">
    <property type="component" value="Unassembled WGS sequence"/>
</dbReference>
<dbReference type="AlphaFoldDB" id="A0A8J2NUD0"/>
<comment type="caution">
    <text evidence="1">The sequence shown here is derived from an EMBL/GenBank/DDBJ whole genome shotgun (WGS) entry which is preliminary data.</text>
</comment>
<reference evidence="1" key="1">
    <citation type="submission" date="2021-06" db="EMBL/GenBank/DDBJ databases">
        <authorList>
            <person name="Hodson N. C."/>
            <person name="Mongue J. A."/>
            <person name="Jaron S. K."/>
        </authorList>
    </citation>
    <scope>NUCLEOTIDE SEQUENCE</scope>
</reference>